<dbReference type="EMBL" id="DSDY01000085">
    <property type="protein sequence ID" value="HDS10480.1"/>
    <property type="molecule type" value="Genomic_DNA"/>
</dbReference>
<gene>
    <name evidence="2" type="ORF">ENO04_02495</name>
</gene>
<keyword evidence="1" id="KW-0812">Transmembrane</keyword>
<evidence type="ECO:0000313" key="2">
    <source>
        <dbReference type="EMBL" id="HDS10480.1"/>
    </source>
</evidence>
<keyword evidence="1" id="KW-1133">Transmembrane helix</keyword>
<proteinExistence type="predicted"/>
<protein>
    <submittedName>
        <fullName evidence="2">Uncharacterized protein</fullName>
    </submittedName>
</protein>
<feature type="transmembrane region" description="Helical" evidence="1">
    <location>
        <begin position="45"/>
        <end position="62"/>
    </location>
</feature>
<dbReference type="AlphaFoldDB" id="A0A7C1E2G3"/>
<comment type="caution">
    <text evidence="2">The sequence shown here is derived from an EMBL/GenBank/DDBJ whole genome shotgun (WGS) entry which is preliminary data.</text>
</comment>
<feature type="transmembrane region" description="Helical" evidence="1">
    <location>
        <begin position="15"/>
        <end position="33"/>
    </location>
</feature>
<reference evidence="2" key="1">
    <citation type="journal article" date="2020" name="mSystems">
        <title>Genome- and Community-Level Interaction Insights into Carbon Utilization and Element Cycling Functions of Hydrothermarchaeota in Hydrothermal Sediment.</title>
        <authorList>
            <person name="Zhou Z."/>
            <person name="Liu Y."/>
            <person name="Xu W."/>
            <person name="Pan J."/>
            <person name="Luo Z.H."/>
            <person name="Li M."/>
        </authorList>
    </citation>
    <scope>NUCLEOTIDE SEQUENCE [LARGE SCALE GENOMIC DNA]</scope>
    <source>
        <strain evidence="2">SpSt-123</strain>
    </source>
</reference>
<keyword evidence="1" id="KW-0472">Membrane</keyword>
<accession>A0A7C1E2G3</accession>
<organism evidence="2">
    <name type="scientific">Fervidicoccus fontis</name>
    <dbReference type="NCBI Taxonomy" id="683846"/>
    <lineage>
        <taxon>Archaea</taxon>
        <taxon>Thermoproteota</taxon>
        <taxon>Thermoprotei</taxon>
        <taxon>Fervidicoccales</taxon>
        <taxon>Fervidicoccaceae</taxon>
        <taxon>Fervidicoccus</taxon>
    </lineage>
</organism>
<name>A0A7C1E2G3_9CREN</name>
<evidence type="ECO:0000256" key="1">
    <source>
        <dbReference type="SAM" id="Phobius"/>
    </source>
</evidence>
<sequence>MSQIEEVSPRGDPRIVFLGLLIIFVASLLNLALQILGRISNREIIIFYLVYVMGFLVTYYGYRRLPPKRYFFEEE</sequence>